<evidence type="ECO:0000313" key="3">
    <source>
        <dbReference type="Proteomes" id="UP000019141"/>
    </source>
</evidence>
<dbReference type="SUPFAM" id="SSF53448">
    <property type="entry name" value="Nucleotide-diphospho-sugar transferases"/>
    <property type="match status" value="1"/>
</dbReference>
<proteinExistence type="predicted"/>
<dbReference type="InterPro" id="IPR050834">
    <property type="entry name" value="Glycosyltransf_2"/>
</dbReference>
<sequence>MPASPPVTIMILNYQRRDMLRRVVTSALQQDYPHLDILVVDNASTDGSVALVQQAFPQVRVLALKENIGCAARNEGVAAAHGEIIITIDNDVLLSTPQDVQSVVTLFAAHPDVACIDFQIRDESGALCTRDWCHPRDWRQFSHETFLTAYVLEGASAIRRQAFEHVGGYWAPLFLGHEGHDLAYRLLGAGLNILYTPCVHVTHLVSPTARPSSRIYYTFTRNAIWVSLRNHRPVAALQAIVKYMSLMAFSSARAGQWSSYLRGVRDGLQGVPQALATRSPLTPAAYRHLRHIRRFEPGVVAKILRHWRERPI</sequence>
<evidence type="ECO:0000259" key="1">
    <source>
        <dbReference type="Pfam" id="PF00535"/>
    </source>
</evidence>
<accession>W4LVT4</accession>
<dbReference type="AlphaFoldDB" id="W4LVT4"/>
<dbReference type="PANTHER" id="PTHR43685">
    <property type="entry name" value="GLYCOSYLTRANSFERASE"/>
    <property type="match status" value="1"/>
</dbReference>
<protein>
    <recommendedName>
        <fullName evidence="1">Glycosyltransferase 2-like domain-containing protein</fullName>
    </recommendedName>
</protein>
<feature type="domain" description="Glycosyltransferase 2-like" evidence="1">
    <location>
        <begin position="8"/>
        <end position="166"/>
    </location>
</feature>
<keyword evidence="3" id="KW-1185">Reference proteome</keyword>
<organism evidence="2 3">
    <name type="scientific">Entotheonella factor</name>
    <dbReference type="NCBI Taxonomy" id="1429438"/>
    <lineage>
        <taxon>Bacteria</taxon>
        <taxon>Pseudomonadati</taxon>
        <taxon>Nitrospinota/Tectimicrobiota group</taxon>
        <taxon>Candidatus Tectimicrobiota</taxon>
        <taxon>Candidatus Entotheonellia</taxon>
        <taxon>Candidatus Entotheonellales</taxon>
        <taxon>Candidatus Entotheonellaceae</taxon>
        <taxon>Candidatus Entotheonella</taxon>
    </lineage>
</organism>
<dbReference type="Proteomes" id="UP000019141">
    <property type="component" value="Unassembled WGS sequence"/>
</dbReference>
<gene>
    <name evidence="2" type="ORF">ETSY1_05865</name>
</gene>
<dbReference type="Pfam" id="PF00535">
    <property type="entry name" value="Glycos_transf_2"/>
    <property type="match status" value="1"/>
</dbReference>
<dbReference type="HOGENOM" id="CLU_074755_0_0_7"/>
<comment type="caution">
    <text evidence="2">The sequence shown here is derived from an EMBL/GenBank/DDBJ whole genome shotgun (WGS) entry which is preliminary data.</text>
</comment>
<evidence type="ECO:0000313" key="2">
    <source>
        <dbReference type="EMBL" id="ETX01856.1"/>
    </source>
</evidence>
<reference evidence="2 3" key="1">
    <citation type="journal article" date="2014" name="Nature">
        <title>An environmental bacterial taxon with a large and distinct metabolic repertoire.</title>
        <authorList>
            <person name="Wilson M.C."/>
            <person name="Mori T."/>
            <person name="Ruckert C."/>
            <person name="Uria A.R."/>
            <person name="Helf M.J."/>
            <person name="Takada K."/>
            <person name="Gernert C."/>
            <person name="Steffens U.A."/>
            <person name="Heycke N."/>
            <person name="Schmitt S."/>
            <person name="Rinke C."/>
            <person name="Helfrich E.J."/>
            <person name="Brachmann A.O."/>
            <person name="Gurgui C."/>
            <person name="Wakimoto T."/>
            <person name="Kracht M."/>
            <person name="Crusemann M."/>
            <person name="Hentschel U."/>
            <person name="Abe I."/>
            <person name="Matsunaga S."/>
            <person name="Kalinowski J."/>
            <person name="Takeyama H."/>
            <person name="Piel J."/>
        </authorList>
    </citation>
    <scope>NUCLEOTIDE SEQUENCE [LARGE SCALE GENOMIC DNA]</scope>
    <source>
        <strain evidence="3">TSY1</strain>
    </source>
</reference>
<dbReference type="InterPro" id="IPR001173">
    <property type="entry name" value="Glyco_trans_2-like"/>
</dbReference>
<dbReference type="InterPro" id="IPR029044">
    <property type="entry name" value="Nucleotide-diphossugar_trans"/>
</dbReference>
<dbReference type="EMBL" id="AZHW01000196">
    <property type="protein sequence ID" value="ETX01856.1"/>
    <property type="molecule type" value="Genomic_DNA"/>
</dbReference>
<dbReference type="Gene3D" id="3.90.550.10">
    <property type="entry name" value="Spore Coat Polysaccharide Biosynthesis Protein SpsA, Chain A"/>
    <property type="match status" value="1"/>
</dbReference>
<name>W4LVT4_ENTF1</name>
<dbReference type="PANTHER" id="PTHR43685:SF3">
    <property type="entry name" value="SLR2126 PROTEIN"/>
    <property type="match status" value="1"/>
</dbReference>